<sequence length="100" mass="11213">MRPACPPLTHGCKFLNFSRSKSELDLAARKAIKEIEGVDGKDLDEYSTEGSEKYKGMINQISQTLKLTTLKYQKLADLVEAIGLPKEKICTYCWDGAEIK</sequence>
<comment type="caution">
    <text evidence="1">The sequence shown here is derived from an EMBL/GenBank/DDBJ whole genome shotgun (WGS) entry which is preliminary data.</text>
</comment>
<organism evidence="1">
    <name type="scientific">marine sediment metagenome</name>
    <dbReference type="NCBI Taxonomy" id="412755"/>
    <lineage>
        <taxon>unclassified sequences</taxon>
        <taxon>metagenomes</taxon>
        <taxon>ecological metagenomes</taxon>
    </lineage>
</organism>
<dbReference type="AlphaFoldDB" id="X0X9X5"/>
<name>X0X9X5_9ZZZZ</name>
<evidence type="ECO:0000313" key="1">
    <source>
        <dbReference type="EMBL" id="GAG21761.1"/>
    </source>
</evidence>
<dbReference type="EMBL" id="BARS01033075">
    <property type="protein sequence ID" value="GAG21761.1"/>
    <property type="molecule type" value="Genomic_DNA"/>
</dbReference>
<proteinExistence type="predicted"/>
<evidence type="ECO:0008006" key="2">
    <source>
        <dbReference type="Google" id="ProtNLM"/>
    </source>
</evidence>
<reference evidence="1" key="1">
    <citation type="journal article" date="2014" name="Front. Microbiol.">
        <title>High frequency of phylogenetically diverse reductive dehalogenase-homologous genes in deep subseafloor sedimentary metagenomes.</title>
        <authorList>
            <person name="Kawai M."/>
            <person name="Futagami T."/>
            <person name="Toyoda A."/>
            <person name="Takaki Y."/>
            <person name="Nishi S."/>
            <person name="Hori S."/>
            <person name="Arai W."/>
            <person name="Tsubouchi T."/>
            <person name="Morono Y."/>
            <person name="Uchiyama I."/>
            <person name="Ito T."/>
            <person name="Fujiyama A."/>
            <person name="Inagaki F."/>
            <person name="Takami H."/>
        </authorList>
    </citation>
    <scope>NUCLEOTIDE SEQUENCE</scope>
    <source>
        <strain evidence="1">Expedition CK06-06</strain>
    </source>
</reference>
<gene>
    <name evidence="1" type="ORF">S01H1_51262</name>
</gene>
<accession>X0X9X5</accession>
<protein>
    <recommendedName>
        <fullName evidence="2">Amidophosphoribosyltransferase</fullName>
    </recommendedName>
</protein>